<dbReference type="CDD" id="cd00086">
    <property type="entry name" value="homeodomain"/>
    <property type="match status" value="1"/>
</dbReference>
<dbReference type="AlphaFoldDB" id="A0A1S2XGL5"/>
<evidence type="ECO:0000256" key="10">
    <source>
        <dbReference type="SAM" id="MobiDB-lite"/>
    </source>
</evidence>
<evidence type="ECO:0000256" key="7">
    <source>
        <dbReference type="ARBA" id="ARBA00023242"/>
    </source>
</evidence>
<dbReference type="PaxDb" id="3827-XP_004488070.1"/>
<evidence type="ECO:0000256" key="1">
    <source>
        <dbReference type="ARBA" id="ARBA00004123"/>
    </source>
</evidence>
<evidence type="ECO:0000256" key="3">
    <source>
        <dbReference type="ARBA" id="ARBA00023015"/>
    </source>
</evidence>
<feature type="compositionally biased region" description="Polar residues" evidence="10">
    <location>
        <begin position="208"/>
        <end position="217"/>
    </location>
</feature>
<protein>
    <submittedName>
        <fullName evidence="13">Homeobox-leucine zipper protein HAT2-like</fullName>
    </submittedName>
</protein>
<evidence type="ECO:0000256" key="9">
    <source>
        <dbReference type="RuleBase" id="RU000682"/>
    </source>
</evidence>
<comment type="subcellular location">
    <subcellularLocation>
        <location evidence="1 8 9">Nucleus</location>
    </subcellularLocation>
</comment>
<reference evidence="12" key="1">
    <citation type="journal article" date="2013" name="Nat. Biotechnol.">
        <title>Draft genome sequence of chickpea (Cicer arietinum) provides a resource for trait improvement.</title>
        <authorList>
            <person name="Varshney R.K."/>
            <person name="Song C."/>
            <person name="Saxena R.K."/>
            <person name="Azam S."/>
            <person name="Yu S."/>
            <person name="Sharpe A.G."/>
            <person name="Cannon S."/>
            <person name="Baek J."/>
            <person name="Rosen B.D."/>
            <person name="Tar'an B."/>
            <person name="Millan T."/>
            <person name="Zhang X."/>
            <person name="Ramsay L.D."/>
            <person name="Iwata A."/>
            <person name="Wang Y."/>
            <person name="Nelson W."/>
            <person name="Farmer A.D."/>
            <person name="Gaur P.M."/>
            <person name="Soderlund C."/>
            <person name="Penmetsa R.V."/>
            <person name="Xu C."/>
            <person name="Bharti A.K."/>
            <person name="He W."/>
            <person name="Winter P."/>
            <person name="Zhao S."/>
            <person name="Hane J.K."/>
            <person name="Carrasquilla-Garcia N."/>
            <person name="Condie J.A."/>
            <person name="Upadhyaya H.D."/>
            <person name="Luo M.C."/>
            <person name="Thudi M."/>
            <person name="Gowda C.L."/>
            <person name="Singh N.P."/>
            <person name="Lichtenzveig J."/>
            <person name="Gali K.K."/>
            <person name="Rubio J."/>
            <person name="Nadarajan N."/>
            <person name="Dolezel J."/>
            <person name="Bansal K.C."/>
            <person name="Xu X."/>
            <person name="Edwards D."/>
            <person name="Zhang G."/>
            <person name="Kahl G."/>
            <person name="Gil J."/>
            <person name="Singh K.B."/>
            <person name="Datta S.K."/>
            <person name="Jackson S.A."/>
            <person name="Wang J."/>
            <person name="Cook D.R."/>
        </authorList>
    </citation>
    <scope>NUCLEOTIDE SEQUENCE [LARGE SCALE GENOMIC DNA]</scope>
    <source>
        <strain evidence="12">cv. CDC Frontier</strain>
    </source>
</reference>
<dbReference type="InterPro" id="IPR050762">
    <property type="entry name" value="HD-ZIP_Homeobox_LZ_Class_II"/>
</dbReference>
<keyword evidence="4 8" id="KW-0238">DNA-binding</keyword>
<feature type="domain" description="Homeobox" evidence="11">
    <location>
        <begin position="74"/>
        <end position="134"/>
    </location>
</feature>
<name>A0A1S2XGL5_CICAR</name>
<dbReference type="OrthoDB" id="6159439at2759"/>
<dbReference type="InterPro" id="IPR009057">
    <property type="entry name" value="Homeodomain-like_sf"/>
</dbReference>
<keyword evidence="12" id="KW-1185">Reference proteome</keyword>
<evidence type="ECO:0000313" key="12">
    <source>
        <dbReference type="Proteomes" id="UP000087171"/>
    </source>
</evidence>
<dbReference type="Gene3D" id="1.10.10.60">
    <property type="entry name" value="Homeodomain-like"/>
    <property type="match status" value="1"/>
</dbReference>
<feature type="DNA-binding region" description="Homeobox" evidence="8">
    <location>
        <begin position="76"/>
        <end position="135"/>
    </location>
</feature>
<accession>A0A1S2XGL5</accession>
<dbReference type="Proteomes" id="UP000087171">
    <property type="component" value="Chromosome Ca1"/>
</dbReference>
<feature type="region of interest" description="Disordered" evidence="10">
    <location>
        <begin position="195"/>
        <end position="217"/>
    </location>
</feature>
<dbReference type="GO" id="GO:0000981">
    <property type="term" value="F:DNA-binding transcription factor activity, RNA polymerase II-specific"/>
    <property type="evidence" value="ECO:0007669"/>
    <property type="project" value="InterPro"/>
</dbReference>
<dbReference type="SMART" id="SM00389">
    <property type="entry name" value="HOX"/>
    <property type="match status" value="1"/>
</dbReference>
<proteinExistence type="inferred from homology"/>
<organism evidence="12 13">
    <name type="scientific">Cicer arietinum</name>
    <name type="common">Chickpea</name>
    <name type="synonym">Garbanzo</name>
    <dbReference type="NCBI Taxonomy" id="3827"/>
    <lineage>
        <taxon>Eukaryota</taxon>
        <taxon>Viridiplantae</taxon>
        <taxon>Streptophyta</taxon>
        <taxon>Embryophyta</taxon>
        <taxon>Tracheophyta</taxon>
        <taxon>Spermatophyta</taxon>
        <taxon>Magnoliopsida</taxon>
        <taxon>eudicotyledons</taxon>
        <taxon>Gunneridae</taxon>
        <taxon>Pentapetalae</taxon>
        <taxon>rosids</taxon>
        <taxon>fabids</taxon>
        <taxon>Fabales</taxon>
        <taxon>Fabaceae</taxon>
        <taxon>Papilionoideae</taxon>
        <taxon>50 kb inversion clade</taxon>
        <taxon>NPAAA clade</taxon>
        <taxon>Hologalegina</taxon>
        <taxon>IRL clade</taxon>
        <taxon>Cicereae</taxon>
        <taxon>Cicer</taxon>
    </lineage>
</organism>
<keyword evidence="5 8" id="KW-0371">Homeobox</keyword>
<dbReference type="InterPro" id="IPR017970">
    <property type="entry name" value="Homeobox_CS"/>
</dbReference>
<dbReference type="InterPro" id="IPR001356">
    <property type="entry name" value="HD"/>
</dbReference>
<sequence length="217" mass="24978">MAEDYNTSMLDLNLQLGLGSYVQNKVNKPLVNSKEELAFDLNQDDKANELSLKRVHEEHPNDSNEEITISTNDKNGGAKKLRLTKEQSDMLEDAFKLHNTINTAQKRALAEQLNLKHRQVEVWFQNRRARTKLKQTEVNCIFLKKCHDKLNEENLRLKKELEELRALKIGPSYTSQSSKAANWTICSSCKKIWKPNEGHNNEEDGVRKSSQSTIELD</sequence>
<feature type="region of interest" description="Disordered" evidence="10">
    <location>
        <begin position="56"/>
        <end position="76"/>
    </location>
</feature>
<keyword evidence="6" id="KW-0804">Transcription</keyword>
<evidence type="ECO:0000256" key="6">
    <source>
        <dbReference type="ARBA" id="ARBA00023163"/>
    </source>
</evidence>
<evidence type="ECO:0000256" key="8">
    <source>
        <dbReference type="PROSITE-ProRule" id="PRU00108"/>
    </source>
</evidence>
<evidence type="ECO:0000256" key="2">
    <source>
        <dbReference type="ARBA" id="ARBA00006074"/>
    </source>
</evidence>
<comment type="similarity">
    <text evidence="2">Belongs to the HD-ZIP homeobox family. Class II subfamily.</text>
</comment>
<evidence type="ECO:0000313" key="13">
    <source>
        <dbReference type="RefSeq" id="XP_004488070.3"/>
    </source>
</evidence>
<keyword evidence="3" id="KW-0805">Transcription regulation</keyword>
<dbReference type="Pfam" id="PF02183">
    <property type="entry name" value="HALZ"/>
    <property type="match status" value="1"/>
</dbReference>
<dbReference type="PROSITE" id="PS50071">
    <property type="entry name" value="HOMEOBOX_2"/>
    <property type="match status" value="1"/>
</dbReference>
<evidence type="ECO:0000256" key="5">
    <source>
        <dbReference type="ARBA" id="ARBA00023155"/>
    </source>
</evidence>
<dbReference type="KEGG" id="cam:101509228"/>
<dbReference type="SMART" id="SM00340">
    <property type="entry name" value="HALZ"/>
    <property type="match status" value="1"/>
</dbReference>
<feature type="compositionally biased region" description="Basic and acidic residues" evidence="10">
    <location>
        <begin position="195"/>
        <end position="207"/>
    </location>
</feature>
<gene>
    <name evidence="13" type="primary">LOC101509228</name>
</gene>
<keyword evidence="7 8" id="KW-0539">Nucleus</keyword>
<dbReference type="GO" id="GO:0043565">
    <property type="term" value="F:sequence-specific DNA binding"/>
    <property type="evidence" value="ECO:0007669"/>
    <property type="project" value="InterPro"/>
</dbReference>
<dbReference type="PANTHER" id="PTHR45714">
    <property type="entry name" value="HOMEOBOX-LEUCINE ZIPPER PROTEIN HAT14"/>
    <property type="match status" value="1"/>
</dbReference>
<dbReference type="Pfam" id="PF00046">
    <property type="entry name" value="Homeodomain"/>
    <property type="match status" value="1"/>
</dbReference>
<evidence type="ECO:0000256" key="4">
    <source>
        <dbReference type="ARBA" id="ARBA00023125"/>
    </source>
</evidence>
<dbReference type="GO" id="GO:0005634">
    <property type="term" value="C:nucleus"/>
    <property type="evidence" value="ECO:0007669"/>
    <property type="project" value="UniProtKB-SubCell"/>
</dbReference>
<reference evidence="13" key="2">
    <citation type="submission" date="2025-08" db="UniProtKB">
        <authorList>
            <consortium name="RefSeq"/>
        </authorList>
    </citation>
    <scope>IDENTIFICATION</scope>
    <source>
        <tissue evidence="13">Etiolated seedlings</tissue>
    </source>
</reference>
<dbReference type="PANTHER" id="PTHR45714:SF72">
    <property type="entry name" value="HOMEOBOX-LEUCINE ZIPPER PROTEIN HOX26-RELATED"/>
    <property type="match status" value="1"/>
</dbReference>
<dbReference type="PROSITE" id="PS00027">
    <property type="entry name" value="HOMEOBOX_1"/>
    <property type="match status" value="1"/>
</dbReference>
<dbReference type="eggNOG" id="KOG0483">
    <property type="taxonomic scope" value="Eukaryota"/>
</dbReference>
<dbReference type="RefSeq" id="XP_004488070.3">
    <property type="nucleotide sequence ID" value="XM_004488013.3"/>
</dbReference>
<dbReference type="SUPFAM" id="SSF46689">
    <property type="entry name" value="Homeodomain-like"/>
    <property type="match status" value="1"/>
</dbReference>
<dbReference type="InterPro" id="IPR003106">
    <property type="entry name" value="Leu_zip_homeo"/>
</dbReference>
<evidence type="ECO:0000259" key="11">
    <source>
        <dbReference type="PROSITE" id="PS50071"/>
    </source>
</evidence>
<dbReference type="GeneID" id="101509228"/>